<reference evidence="7" key="2">
    <citation type="submission" date="2020-05" db="UniProtKB">
        <authorList>
            <consortium name="EnsemblMetazoa"/>
        </authorList>
    </citation>
    <scope>IDENTIFICATION</scope>
    <source>
        <strain evidence="7">IAEA</strain>
    </source>
</reference>
<dbReference type="GO" id="GO:0005739">
    <property type="term" value="C:mitochondrion"/>
    <property type="evidence" value="ECO:0007669"/>
    <property type="project" value="TreeGrafter"/>
</dbReference>
<comment type="subcellular location">
    <subcellularLocation>
        <location evidence="1">Membrane</location>
        <topology evidence="1">Multi-pass membrane protein</topology>
    </subcellularLocation>
</comment>
<evidence type="ECO:0000313" key="7">
    <source>
        <dbReference type="EnsemblMetazoa" id="GPAI005098-PA"/>
    </source>
</evidence>
<comment type="similarity">
    <text evidence="2 6">Belongs to the peroxisomal membrane protein PXMP2/4 family.</text>
</comment>
<dbReference type="GO" id="GO:0061668">
    <property type="term" value="P:mitochondrial ribosome assembly"/>
    <property type="evidence" value="ECO:0007669"/>
    <property type="project" value="TreeGrafter"/>
</dbReference>
<sequence length="196" mass="22882">MLILLRSAWKSLARNNTVRVIKSLHSQAFSSKYLLFTNMGISCVLGAVGDVLEQNYEIYEGELKQWNPTRSLHMGISGLSVGVVCHYWYQYLDTRLPSRTFKVVLQKIFLDQVVGSPIYITCFFITMGLLERKSNREILDEMGEKAWKLYVAEWVVWPVAQFINFYWLPTRYRIFYDNIVSLGYDVFTSHVKHTNS</sequence>
<dbReference type="InterPro" id="IPR007248">
    <property type="entry name" value="Mpv17_PMP22"/>
</dbReference>
<evidence type="ECO:0000256" key="5">
    <source>
        <dbReference type="ARBA" id="ARBA00023136"/>
    </source>
</evidence>
<reference evidence="8" key="1">
    <citation type="submission" date="2014-03" db="EMBL/GenBank/DDBJ databases">
        <authorList>
            <person name="Aksoy S."/>
            <person name="Warren W."/>
            <person name="Wilson R.K."/>
        </authorList>
    </citation>
    <scope>NUCLEOTIDE SEQUENCE [LARGE SCALE GENOMIC DNA]</scope>
    <source>
        <strain evidence="8">IAEA</strain>
    </source>
</reference>
<dbReference type="PANTHER" id="PTHR11266:SF8">
    <property type="entry name" value="MPV17-LIKE PROTEIN 2"/>
    <property type="match status" value="1"/>
</dbReference>
<feature type="transmembrane region" description="Helical" evidence="6">
    <location>
        <begin position="150"/>
        <end position="168"/>
    </location>
</feature>
<evidence type="ECO:0008006" key="9">
    <source>
        <dbReference type="Google" id="ProtNLM"/>
    </source>
</evidence>
<evidence type="ECO:0000256" key="6">
    <source>
        <dbReference type="RuleBase" id="RU363053"/>
    </source>
</evidence>
<protein>
    <recommendedName>
        <fullName evidence="9">Mpv17-like protein 2</fullName>
    </recommendedName>
</protein>
<feature type="transmembrane region" description="Helical" evidence="6">
    <location>
        <begin position="109"/>
        <end position="130"/>
    </location>
</feature>
<keyword evidence="4 6" id="KW-1133">Transmembrane helix</keyword>
<accession>A0A1A9Z670</accession>
<keyword evidence="5 6" id="KW-0472">Membrane</keyword>
<dbReference type="VEuPathDB" id="VectorBase:GPAI005098"/>
<evidence type="ECO:0000256" key="4">
    <source>
        <dbReference type="ARBA" id="ARBA00022989"/>
    </source>
</evidence>
<dbReference type="PANTHER" id="PTHR11266">
    <property type="entry name" value="PEROXISOMAL MEMBRANE PROTEIN 2, PXMP2 MPV17"/>
    <property type="match status" value="1"/>
</dbReference>
<keyword evidence="3 6" id="KW-0812">Transmembrane</keyword>
<dbReference type="AlphaFoldDB" id="A0A1A9Z670"/>
<evidence type="ECO:0000256" key="2">
    <source>
        <dbReference type="ARBA" id="ARBA00006824"/>
    </source>
</evidence>
<dbReference type="STRING" id="7398.A0A1A9Z670"/>
<evidence type="ECO:0000256" key="1">
    <source>
        <dbReference type="ARBA" id="ARBA00004141"/>
    </source>
</evidence>
<evidence type="ECO:0000256" key="3">
    <source>
        <dbReference type="ARBA" id="ARBA00022692"/>
    </source>
</evidence>
<dbReference type="Pfam" id="PF04117">
    <property type="entry name" value="Mpv17_PMP22"/>
    <property type="match status" value="1"/>
</dbReference>
<dbReference type="Proteomes" id="UP000092445">
    <property type="component" value="Unassembled WGS sequence"/>
</dbReference>
<keyword evidence="8" id="KW-1185">Reference proteome</keyword>
<name>A0A1A9Z670_GLOPL</name>
<dbReference type="GO" id="GO:0016020">
    <property type="term" value="C:membrane"/>
    <property type="evidence" value="ECO:0007669"/>
    <property type="project" value="UniProtKB-SubCell"/>
</dbReference>
<evidence type="ECO:0000313" key="8">
    <source>
        <dbReference type="Proteomes" id="UP000092445"/>
    </source>
</evidence>
<organism evidence="7 8">
    <name type="scientific">Glossina pallidipes</name>
    <name type="common">Tsetse fly</name>
    <dbReference type="NCBI Taxonomy" id="7398"/>
    <lineage>
        <taxon>Eukaryota</taxon>
        <taxon>Metazoa</taxon>
        <taxon>Ecdysozoa</taxon>
        <taxon>Arthropoda</taxon>
        <taxon>Hexapoda</taxon>
        <taxon>Insecta</taxon>
        <taxon>Pterygota</taxon>
        <taxon>Neoptera</taxon>
        <taxon>Endopterygota</taxon>
        <taxon>Diptera</taxon>
        <taxon>Brachycera</taxon>
        <taxon>Muscomorpha</taxon>
        <taxon>Hippoboscoidea</taxon>
        <taxon>Glossinidae</taxon>
        <taxon>Glossina</taxon>
    </lineage>
</organism>
<proteinExistence type="inferred from homology"/>
<dbReference type="EnsemblMetazoa" id="GPAI005098-RA">
    <property type="protein sequence ID" value="GPAI005098-PA"/>
    <property type="gene ID" value="GPAI005098"/>
</dbReference>